<accession>A0A832QCG3</accession>
<evidence type="ECO:0000313" key="3">
    <source>
        <dbReference type="Proteomes" id="UP000576550"/>
    </source>
</evidence>
<reference evidence="2 3" key="1">
    <citation type="journal article" date="2020" name="Biotechnol. Biofuels">
        <title>New insights from the biogas microbiome by comprehensive genome-resolved metagenomics of nearly 1600 species originating from multiple anaerobic digesters.</title>
        <authorList>
            <person name="Campanaro S."/>
            <person name="Treu L."/>
            <person name="Rodriguez-R L.M."/>
            <person name="Kovalovszki A."/>
            <person name="Ziels R.M."/>
            <person name="Maus I."/>
            <person name="Zhu X."/>
            <person name="Kougias P.G."/>
            <person name="Basile A."/>
            <person name="Luo G."/>
            <person name="Schluter A."/>
            <person name="Konstantinidis K.T."/>
            <person name="Angelidaki I."/>
        </authorList>
    </citation>
    <scope>NUCLEOTIDE SEQUENCE [LARGE SCALE GENOMIC DNA]</scope>
    <source>
        <strain evidence="2">AS05jafATM_89</strain>
    </source>
</reference>
<name>A0A832QCG3_9BACT</name>
<dbReference type="EMBL" id="DUTP01000005">
    <property type="protein sequence ID" value="HHX99575.1"/>
    <property type="molecule type" value="Genomic_DNA"/>
</dbReference>
<sequence length="161" mass="18508">MRNKKKIKLKGLTLLETLLYVALFSMILFVIINFMLGTQEATRRNMQRSSVHQSAQFVKQHFDYSFQKVIQVSEGSSIFNNDNGKLTLIFSDTSKSYTISNNRIYFNDIAITPKNISATKLHFEPIYSKKGVVMAIKVSTKLVTKKDPKIFEEITYLAVIR</sequence>
<keyword evidence="1" id="KW-0472">Membrane</keyword>
<organism evidence="2 3">
    <name type="scientific">Candidatus Dojkabacteria bacterium</name>
    <dbReference type="NCBI Taxonomy" id="2099670"/>
    <lineage>
        <taxon>Bacteria</taxon>
        <taxon>Candidatus Dojkabacteria</taxon>
    </lineage>
</organism>
<proteinExistence type="predicted"/>
<feature type="transmembrane region" description="Helical" evidence="1">
    <location>
        <begin position="12"/>
        <end position="36"/>
    </location>
</feature>
<evidence type="ECO:0008006" key="4">
    <source>
        <dbReference type="Google" id="ProtNLM"/>
    </source>
</evidence>
<protein>
    <recommendedName>
        <fullName evidence="4">Type II secretion system protein</fullName>
    </recommendedName>
</protein>
<evidence type="ECO:0000313" key="2">
    <source>
        <dbReference type="EMBL" id="HHX99575.1"/>
    </source>
</evidence>
<keyword evidence="1" id="KW-1133">Transmembrane helix</keyword>
<comment type="caution">
    <text evidence="2">The sequence shown here is derived from an EMBL/GenBank/DDBJ whole genome shotgun (WGS) entry which is preliminary data.</text>
</comment>
<evidence type="ECO:0000256" key="1">
    <source>
        <dbReference type="SAM" id="Phobius"/>
    </source>
</evidence>
<gene>
    <name evidence="2" type="ORF">GX533_02790</name>
</gene>
<dbReference type="Proteomes" id="UP000576550">
    <property type="component" value="Unassembled WGS sequence"/>
</dbReference>
<dbReference type="AlphaFoldDB" id="A0A832QCG3"/>
<keyword evidence="1" id="KW-0812">Transmembrane</keyword>